<dbReference type="SUPFAM" id="SSF53756">
    <property type="entry name" value="UDP-Glycosyltransferase/glycogen phosphorylase"/>
    <property type="match status" value="1"/>
</dbReference>
<dbReference type="AlphaFoldDB" id="A0A6M0LII0"/>
<dbReference type="Gene3D" id="3.40.50.2000">
    <property type="entry name" value="Glycogen Phosphorylase B"/>
    <property type="match status" value="2"/>
</dbReference>
<dbReference type="EMBL" id="VTVE01000003">
    <property type="protein sequence ID" value="NEX02292.1"/>
    <property type="molecule type" value="Genomic_DNA"/>
</dbReference>
<keyword evidence="1 4" id="KW-0808">Transferase</keyword>
<dbReference type="PANTHER" id="PTHR46401">
    <property type="entry name" value="GLYCOSYLTRANSFERASE WBBK-RELATED"/>
    <property type="match status" value="1"/>
</dbReference>
<dbReference type="CDD" id="cd03809">
    <property type="entry name" value="GT4_MtfB-like"/>
    <property type="match status" value="1"/>
</dbReference>
<evidence type="ECO:0000313" key="4">
    <source>
        <dbReference type="EMBL" id="NEX02292.1"/>
    </source>
</evidence>
<evidence type="ECO:0000313" key="5">
    <source>
        <dbReference type="Proteomes" id="UP000473091"/>
    </source>
</evidence>
<comment type="caution">
    <text evidence="4">The sequence shown here is derived from an EMBL/GenBank/DDBJ whole genome shotgun (WGS) entry which is preliminary data.</text>
</comment>
<dbReference type="Proteomes" id="UP000473091">
    <property type="component" value="Unassembled WGS sequence"/>
</dbReference>
<accession>A0A6M0LII0</accession>
<reference evidence="4 5" key="1">
    <citation type="submission" date="2019-09" db="EMBL/GenBank/DDBJ databases">
        <authorList>
            <person name="Pidcock S.E."/>
            <person name="Huws S.A."/>
        </authorList>
    </citation>
    <scope>NUCLEOTIDE SEQUENCE [LARGE SCALE GENOMIC DNA]</scope>
    <source>
        <strain evidence="4 5">MZ8</strain>
    </source>
</reference>
<dbReference type="InterPro" id="IPR028098">
    <property type="entry name" value="Glyco_trans_4-like_N"/>
</dbReference>
<dbReference type="Pfam" id="PF13439">
    <property type="entry name" value="Glyco_transf_4"/>
    <property type="match status" value="1"/>
</dbReference>
<name>A0A6M0LII0_PSEXY</name>
<protein>
    <submittedName>
        <fullName evidence="4">Glycosyltransferase family 4 protein</fullName>
    </submittedName>
</protein>
<dbReference type="InterPro" id="IPR001296">
    <property type="entry name" value="Glyco_trans_1"/>
</dbReference>
<dbReference type="RefSeq" id="WP_090488717.1">
    <property type="nucleotide sequence ID" value="NZ_VTVE01000003.1"/>
</dbReference>
<sequence length="361" mass="41982">MKLLIDARNLGSKPSGIGIYAYNWIKAFEENGSLEVHVIVDVIESAQIKELDLNGRVKVHCYGRTSNKSANIFQYFKYVKRLIEQVQPDIFWEVNNLAPIKIKNPYGKYIVTIHDMFPITMPECFGKIYPYYFKYGVAKTIKCVDAILYDSNYSKKETEKYFPLAKKKDSFISYIIIPPIPEMDVEEKDYFLYIGNLEKRKGTDILLDAYQLYVEQGGTRELILAGKIRENDIETRIKELDKKLPGFHYLGYIDDETRTRLYRECGCFVFPSRAEGFGMPIIEAMQCGKPVIASDLEIFEELVGQAIDMFEYRNDSNDSERLFQKMIEQDNLSDERDTKRVVNKYSADNLDKKLIDYLAEI</sequence>
<evidence type="ECO:0000259" key="2">
    <source>
        <dbReference type="Pfam" id="PF00534"/>
    </source>
</evidence>
<dbReference type="Pfam" id="PF00534">
    <property type="entry name" value="Glycos_transf_1"/>
    <property type="match status" value="1"/>
</dbReference>
<dbReference type="GO" id="GO:0016757">
    <property type="term" value="F:glycosyltransferase activity"/>
    <property type="evidence" value="ECO:0007669"/>
    <property type="project" value="InterPro"/>
</dbReference>
<evidence type="ECO:0000259" key="3">
    <source>
        <dbReference type="Pfam" id="PF13439"/>
    </source>
</evidence>
<gene>
    <name evidence="4" type="ORF">F0Q01_10430</name>
</gene>
<organism evidence="4 5">
    <name type="scientific">Pseudobutyrivibrio xylanivorans</name>
    <dbReference type="NCBI Taxonomy" id="185007"/>
    <lineage>
        <taxon>Bacteria</taxon>
        <taxon>Bacillati</taxon>
        <taxon>Bacillota</taxon>
        <taxon>Clostridia</taxon>
        <taxon>Lachnospirales</taxon>
        <taxon>Lachnospiraceae</taxon>
        <taxon>Pseudobutyrivibrio</taxon>
    </lineage>
</organism>
<feature type="domain" description="Glycosyltransferase subfamily 4-like N-terminal" evidence="3">
    <location>
        <begin position="15"/>
        <end position="168"/>
    </location>
</feature>
<reference evidence="4 5" key="2">
    <citation type="submission" date="2020-03" db="EMBL/GenBank/DDBJ databases">
        <title>Investigating the evolutionary divergence of the Butyrivibrio group.</title>
        <authorList>
            <person name="Skvortsov T."/>
            <person name="Santos F.G."/>
            <person name="Ting K.S."/>
            <person name="Creevey C.J."/>
        </authorList>
    </citation>
    <scope>NUCLEOTIDE SEQUENCE [LARGE SCALE GENOMIC DNA]</scope>
    <source>
        <strain evidence="4 5">MZ8</strain>
    </source>
</reference>
<evidence type="ECO:0000256" key="1">
    <source>
        <dbReference type="ARBA" id="ARBA00022679"/>
    </source>
</evidence>
<feature type="domain" description="Glycosyl transferase family 1" evidence="2">
    <location>
        <begin position="186"/>
        <end position="333"/>
    </location>
</feature>
<proteinExistence type="predicted"/>
<dbReference type="PANTHER" id="PTHR46401:SF2">
    <property type="entry name" value="GLYCOSYLTRANSFERASE WBBK-RELATED"/>
    <property type="match status" value="1"/>
</dbReference>